<reference evidence="3" key="1">
    <citation type="journal article" date="2019" name="Int. J. Syst. Evol. Microbiol.">
        <title>The Global Catalogue of Microorganisms (GCM) 10K type strain sequencing project: providing services to taxonomists for standard genome sequencing and annotation.</title>
        <authorList>
            <consortium name="The Broad Institute Genomics Platform"/>
            <consortium name="The Broad Institute Genome Sequencing Center for Infectious Disease"/>
            <person name="Wu L."/>
            <person name="Ma J."/>
        </authorList>
    </citation>
    <scope>NUCLEOTIDE SEQUENCE [LARGE SCALE GENOMIC DNA]</scope>
    <source>
        <strain evidence="3">CCUG 60529</strain>
    </source>
</reference>
<organism evidence="2 3">
    <name type="scientific">Mariniflexile aquimaris</name>
    <dbReference type="NCBI Taxonomy" id="881009"/>
    <lineage>
        <taxon>Bacteria</taxon>
        <taxon>Pseudomonadati</taxon>
        <taxon>Bacteroidota</taxon>
        <taxon>Flavobacteriia</taxon>
        <taxon>Flavobacteriales</taxon>
        <taxon>Flavobacteriaceae</taxon>
        <taxon>Mariniflexile</taxon>
    </lineage>
</organism>
<accession>A0ABW3BUF6</accession>
<name>A0ABW3BUF6_9FLAO</name>
<keyword evidence="3" id="KW-1185">Reference proteome</keyword>
<evidence type="ECO:0000313" key="2">
    <source>
        <dbReference type="EMBL" id="MFD0836303.1"/>
    </source>
</evidence>
<dbReference type="SUPFAM" id="SSF56059">
    <property type="entry name" value="Glutathione synthetase ATP-binding domain-like"/>
    <property type="match status" value="1"/>
</dbReference>
<dbReference type="InterPro" id="IPR039523">
    <property type="entry name" value="RimK-rel_E_lig_ATP-grasp"/>
</dbReference>
<protein>
    <submittedName>
        <fullName evidence="2">Sugar-transfer associated ATP-grasp domain-containing protein</fullName>
    </submittedName>
</protein>
<comment type="caution">
    <text evidence="2">The sequence shown here is derived from an EMBL/GenBank/DDBJ whole genome shotgun (WGS) entry which is preliminary data.</text>
</comment>
<dbReference type="Proteomes" id="UP001597011">
    <property type="component" value="Unassembled WGS sequence"/>
</dbReference>
<gene>
    <name evidence="2" type="ORF">ACFQ0I_11035</name>
</gene>
<sequence length="347" mass="40093">MLGRIKHLKIFAGDPDKKPLFKIIKECLHFGLLKKDLPVDYFRKFLYRTDVKNYQDYLSLKEHYGIIESPKMVFPEVSQILQNKLSFKLICINENLPVPKLISYNLKGWFLFNKKNKYIENKKDLLFFYKHLFDHLQINKIFIKPIDGIGGFGCILLKKESLETELNIFGDKLLNNSYLHEEYIEQHDQINKIHPHAVNTLRMVHYIDRNQNVHILSTFMRFGVGKSIIDNTSNGGFSIGVNNESGILEGIGRQEVSKGGATFLVHPDTQYKLNGFKIPFYEEACALVKDFAFYFPNRIVGWDIAITNSGPVIIEGNHNPGLHVSDINYGGYMKHPLIKEILNEINQ</sequence>
<feature type="domain" description="Alpha-L-glutamate ligase-related protein ATP-grasp" evidence="1">
    <location>
        <begin position="76"/>
        <end position="334"/>
    </location>
</feature>
<dbReference type="RefSeq" id="WP_379942247.1">
    <property type="nucleotide sequence ID" value="NZ_JBHTIB010000012.1"/>
</dbReference>
<proteinExistence type="predicted"/>
<dbReference type="EMBL" id="JBHTIB010000012">
    <property type="protein sequence ID" value="MFD0836303.1"/>
    <property type="molecule type" value="Genomic_DNA"/>
</dbReference>
<evidence type="ECO:0000313" key="3">
    <source>
        <dbReference type="Proteomes" id="UP001597011"/>
    </source>
</evidence>
<dbReference type="Pfam" id="PF14397">
    <property type="entry name" value="ATPgrasp_ST"/>
    <property type="match status" value="1"/>
</dbReference>
<evidence type="ECO:0000259" key="1">
    <source>
        <dbReference type="Pfam" id="PF14397"/>
    </source>
</evidence>
<dbReference type="Gene3D" id="3.30.470.20">
    <property type="entry name" value="ATP-grasp fold, B domain"/>
    <property type="match status" value="1"/>
</dbReference>